<feature type="transmembrane region" description="Helical" evidence="2">
    <location>
        <begin position="6"/>
        <end position="25"/>
    </location>
</feature>
<reference evidence="4" key="2">
    <citation type="submission" date="2020-05" db="UniProtKB">
        <authorList>
            <consortium name="EnsemblMetazoa"/>
        </authorList>
    </citation>
    <scope>IDENTIFICATION</scope>
    <source>
        <strain evidence="4">ACHKN1017</strain>
    </source>
</reference>
<dbReference type="STRING" id="43041.A0A182K8F9"/>
<keyword evidence="2" id="KW-0472">Membrane</keyword>
<name>A0A182K8F9_9DIPT</name>
<dbReference type="PROSITE" id="PS00018">
    <property type="entry name" value="EF_HAND_1"/>
    <property type="match status" value="1"/>
</dbReference>
<dbReference type="GO" id="GO:0005509">
    <property type="term" value="F:calcium ion binding"/>
    <property type="evidence" value="ECO:0007669"/>
    <property type="project" value="InterPro"/>
</dbReference>
<dbReference type="SMART" id="SM00054">
    <property type="entry name" value="EFh"/>
    <property type="match status" value="1"/>
</dbReference>
<keyword evidence="1" id="KW-0106">Calcium</keyword>
<proteinExistence type="predicted"/>
<dbReference type="AlphaFoldDB" id="A0A182K8F9"/>
<dbReference type="InterPro" id="IPR002048">
    <property type="entry name" value="EF_hand_dom"/>
</dbReference>
<evidence type="ECO:0000259" key="3">
    <source>
        <dbReference type="PROSITE" id="PS50222"/>
    </source>
</evidence>
<dbReference type="Proteomes" id="UP000075881">
    <property type="component" value="Unassembled WGS sequence"/>
</dbReference>
<reference evidence="5" key="1">
    <citation type="submission" date="2013-03" db="EMBL/GenBank/DDBJ databases">
        <title>The Genome Sequence of Anopheles christyi ACHKN1017.</title>
        <authorList>
            <consortium name="The Broad Institute Genomics Platform"/>
            <person name="Neafsey D.E."/>
            <person name="Besansky N."/>
            <person name="Walker B."/>
            <person name="Young S.K."/>
            <person name="Zeng Q."/>
            <person name="Gargeya S."/>
            <person name="Fitzgerald M."/>
            <person name="Haas B."/>
            <person name="Abouelleil A."/>
            <person name="Allen A.W."/>
            <person name="Alvarado L."/>
            <person name="Arachchi H.M."/>
            <person name="Berlin A.M."/>
            <person name="Chapman S.B."/>
            <person name="Gainer-Dewar J."/>
            <person name="Goldberg J."/>
            <person name="Griggs A."/>
            <person name="Gujja S."/>
            <person name="Hansen M."/>
            <person name="Howarth C."/>
            <person name="Imamovic A."/>
            <person name="Ireland A."/>
            <person name="Larimer J."/>
            <person name="McCowan C."/>
            <person name="Murphy C."/>
            <person name="Pearson M."/>
            <person name="Poon T.W."/>
            <person name="Priest M."/>
            <person name="Roberts A."/>
            <person name="Saif S."/>
            <person name="Shea T."/>
            <person name="Sisk P."/>
            <person name="Sykes S."/>
            <person name="Wortman J."/>
            <person name="Nusbaum C."/>
            <person name="Birren B."/>
        </authorList>
    </citation>
    <scope>NUCLEOTIDE SEQUENCE [LARGE SCALE GENOMIC DNA]</scope>
    <source>
        <strain evidence="5">ACHKN1017</strain>
    </source>
</reference>
<feature type="domain" description="EF-hand" evidence="3">
    <location>
        <begin position="25"/>
        <end position="60"/>
    </location>
</feature>
<dbReference type="Gene3D" id="1.10.238.10">
    <property type="entry name" value="EF-hand"/>
    <property type="match status" value="1"/>
</dbReference>
<sequence length="77" mass="9053">MSTLSLYLFALLLLVIIFLYFVRYFSFADLRTAFDLLDRDQDGHVTPEELQFMLRNLGIHVRDELIDDLLREASRTG</sequence>
<dbReference type="InterPro" id="IPR018247">
    <property type="entry name" value="EF_Hand_1_Ca_BS"/>
</dbReference>
<protein>
    <recommendedName>
        <fullName evidence="3">EF-hand domain-containing protein</fullName>
    </recommendedName>
</protein>
<dbReference type="EnsemblMetazoa" id="ACHR007044-RA">
    <property type="protein sequence ID" value="ACHR007044-PA"/>
    <property type="gene ID" value="ACHR007044"/>
</dbReference>
<evidence type="ECO:0000256" key="1">
    <source>
        <dbReference type="ARBA" id="ARBA00022837"/>
    </source>
</evidence>
<organism evidence="4 5">
    <name type="scientific">Anopheles christyi</name>
    <dbReference type="NCBI Taxonomy" id="43041"/>
    <lineage>
        <taxon>Eukaryota</taxon>
        <taxon>Metazoa</taxon>
        <taxon>Ecdysozoa</taxon>
        <taxon>Arthropoda</taxon>
        <taxon>Hexapoda</taxon>
        <taxon>Insecta</taxon>
        <taxon>Pterygota</taxon>
        <taxon>Neoptera</taxon>
        <taxon>Endopterygota</taxon>
        <taxon>Diptera</taxon>
        <taxon>Nematocera</taxon>
        <taxon>Culicoidea</taxon>
        <taxon>Culicidae</taxon>
        <taxon>Anophelinae</taxon>
        <taxon>Anopheles</taxon>
    </lineage>
</organism>
<dbReference type="Pfam" id="PF13499">
    <property type="entry name" value="EF-hand_7"/>
    <property type="match status" value="1"/>
</dbReference>
<keyword evidence="2" id="KW-0812">Transmembrane</keyword>
<evidence type="ECO:0000313" key="5">
    <source>
        <dbReference type="Proteomes" id="UP000075881"/>
    </source>
</evidence>
<dbReference type="VEuPathDB" id="VectorBase:ACHR007044"/>
<dbReference type="SUPFAM" id="SSF47473">
    <property type="entry name" value="EF-hand"/>
    <property type="match status" value="1"/>
</dbReference>
<evidence type="ECO:0000256" key="2">
    <source>
        <dbReference type="SAM" id="Phobius"/>
    </source>
</evidence>
<evidence type="ECO:0000313" key="4">
    <source>
        <dbReference type="EnsemblMetazoa" id="ACHR007044-PA"/>
    </source>
</evidence>
<keyword evidence="5" id="KW-1185">Reference proteome</keyword>
<dbReference type="InterPro" id="IPR011992">
    <property type="entry name" value="EF-hand-dom_pair"/>
</dbReference>
<dbReference type="PROSITE" id="PS50222">
    <property type="entry name" value="EF_HAND_2"/>
    <property type="match status" value="1"/>
</dbReference>
<keyword evidence="2" id="KW-1133">Transmembrane helix</keyword>
<accession>A0A182K8F9</accession>